<sequence>MKSTASPPESAPPPTPRPRLRSTRSNSSTSFSFSSSSSSSSIFSKPSPSRQNYILSPSRSSSSSIPFSWEQTPGIPKTVPKTLKPHPNPTNPNLPLPPPLRSDSFTRNIAAAAAADPFAVALVECRQRSTRGGVPSMDLRTGPPRSKRGGGPPAIVSVLGSCKTSCLVANSVIEIRGLAAGRILWGRGIGGSGKDRGIRFRVQMRFEISTQISLW</sequence>
<dbReference type="Pfam" id="PF05097">
    <property type="entry name" value="DUF688"/>
    <property type="match status" value="1"/>
</dbReference>
<feature type="region of interest" description="Disordered" evidence="1">
    <location>
        <begin position="131"/>
        <end position="152"/>
    </location>
</feature>
<dbReference type="PANTHER" id="PTHR33696:SF1">
    <property type="entry name" value="T22J18.15"/>
    <property type="match status" value="1"/>
</dbReference>
<evidence type="ECO:0000256" key="1">
    <source>
        <dbReference type="SAM" id="MobiDB-lite"/>
    </source>
</evidence>
<dbReference type="Proteomes" id="UP000243459">
    <property type="component" value="Chromosome 2"/>
</dbReference>
<dbReference type="PANTHER" id="PTHR33696">
    <property type="entry name" value="T22J18.15-RELATED"/>
    <property type="match status" value="1"/>
</dbReference>
<evidence type="ECO:0000313" key="2">
    <source>
        <dbReference type="EMBL" id="ONK77472.1"/>
    </source>
</evidence>
<evidence type="ECO:0000313" key="3">
    <source>
        <dbReference type="Proteomes" id="UP000243459"/>
    </source>
</evidence>
<gene>
    <name evidence="2" type="ORF">A4U43_C02F6870</name>
</gene>
<feature type="compositionally biased region" description="Low complexity" evidence="1">
    <location>
        <begin position="23"/>
        <end position="68"/>
    </location>
</feature>
<dbReference type="AlphaFoldDB" id="A0A5P1FH95"/>
<proteinExistence type="predicted"/>
<dbReference type="EMBL" id="CM007382">
    <property type="protein sequence ID" value="ONK77472.1"/>
    <property type="molecule type" value="Genomic_DNA"/>
</dbReference>
<accession>A0A5P1FH95</accession>
<dbReference type="Gramene" id="ONK77472">
    <property type="protein sequence ID" value="ONK77472"/>
    <property type="gene ID" value="A4U43_C02F6870"/>
</dbReference>
<reference evidence="3" key="1">
    <citation type="journal article" date="2017" name="Nat. Commun.">
        <title>The asparagus genome sheds light on the origin and evolution of a young Y chromosome.</title>
        <authorList>
            <person name="Harkess A."/>
            <person name="Zhou J."/>
            <person name="Xu C."/>
            <person name="Bowers J.E."/>
            <person name="Van der Hulst R."/>
            <person name="Ayyampalayam S."/>
            <person name="Mercati F."/>
            <person name="Riccardi P."/>
            <person name="McKain M.R."/>
            <person name="Kakrana A."/>
            <person name="Tang H."/>
            <person name="Ray J."/>
            <person name="Groenendijk J."/>
            <person name="Arikit S."/>
            <person name="Mathioni S.M."/>
            <person name="Nakano M."/>
            <person name="Shan H."/>
            <person name="Telgmann-Rauber A."/>
            <person name="Kanno A."/>
            <person name="Yue Z."/>
            <person name="Chen H."/>
            <person name="Li W."/>
            <person name="Chen Y."/>
            <person name="Xu X."/>
            <person name="Zhang Y."/>
            <person name="Luo S."/>
            <person name="Chen H."/>
            <person name="Gao J."/>
            <person name="Mao Z."/>
            <person name="Pires J.C."/>
            <person name="Luo M."/>
            <person name="Kudrna D."/>
            <person name="Wing R.A."/>
            <person name="Meyers B.C."/>
            <person name="Yi K."/>
            <person name="Kong H."/>
            <person name="Lavrijsen P."/>
            <person name="Sunseri F."/>
            <person name="Falavigna A."/>
            <person name="Ye Y."/>
            <person name="Leebens-Mack J.H."/>
            <person name="Chen G."/>
        </authorList>
    </citation>
    <scope>NUCLEOTIDE SEQUENCE [LARGE SCALE GENOMIC DNA]</scope>
    <source>
        <strain evidence="3">cv. DH0086</strain>
    </source>
</reference>
<organism evidence="2 3">
    <name type="scientific">Asparagus officinalis</name>
    <name type="common">Garden asparagus</name>
    <dbReference type="NCBI Taxonomy" id="4686"/>
    <lineage>
        <taxon>Eukaryota</taxon>
        <taxon>Viridiplantae</taxon>
        <taxon>Streptophyta</taxon>
        <taxon>Embryophyta</taxon>
        <taxon>Tracheophyta</taxon>
        <taxon>Spermatophyta</taxon>
        <taxon>Magnoliopsida</taxon>
        <taxon>Liliopsida</taxon>
        <taxon>Asparagales</taxon>
        <taxon>Asparagaceae</taxon>
        <taxon>Asparagoideae</taxon>
        <taxon>Asparagus</taxon>
    </lineage>
</organism>
<dbReference type="InterPro" id="IPR007789">
    <property type="entry name" value="DUF688"/>
</dbReference>
<feature type="region of interest" description="Disordered" evidence="1">
    <location>
        <begin position="1"/>
        <end position="102"/>
    </location>
</feature>
<dbReference type="OMA" id="AMVECCK"/>
<protein>
    <submittedName>
        <fullName evidence="2">Uncharacterized protein</fullName>
    </submittedName>
</protein>
<feature type="compositionally biased region" description="Pro residues" evidence="1">
    <location>
        <begin position="86"/>
        <end position="100"/>
    </location>
</feature>
<keyword evidence="3" id="KW-1185">Reference proteome</keyword>
<name>A0A5P1FH95_ASPOF</name>